<sequence>MTRRQQSTRKYSKRSLLGATMVAGAKMAKHFKPIPKYGKVKVLANTKRRKHLEERKITNSDGSYTLSFFRRTQKLRRLGKLVKLLPAPNYFTVNTANRLNGAVGLQKPFTMLYTYNQADITSMFQALLPIATTVQYKTARVLFESCYATCEFANMDESTLNYTIYDLLARKDIAVGEGSAGDSVATNTYDPILAWDDGTKAETNGTANISLIADQKPQMSVEFNTWWKIKGVSHGFLRPGQTHKHITNYKLNKVLNREVLSGAGTGALGGITHAIMIVFRGSIANATSKLGNTVSYTAPAVDYITNVSYKTKFVQDNYTSASVTNVLPSSFATGPNLIDLASGLVITDASAQLIKQIFLNIITITITNTLTLPFPFLQQILIHNEKTPTILFQALPDDILNFQLKYNSIYNSVILQQSKSLEGRKKNGQQKRDPHVVWEFLLRTVCFFYRVVLFNSNYIPSIFTHLFKIRFPISQYNQMWTIKHQHITFIFRTKNQSIFNIFKTSITQMTTTFSGQITNYYINFFPTFQSFCQ</sequence>
<dbReference type="Proteomes" id="UP001255710">
    <property type="component" value="Segment"/>
</dbReference>
<name>A0A9E8YWY8_9VIRU</name>
<protein>
    <submittedName>
        <fullName evidence="1">Capsid protein</fullName>
    </submittedName>
</protein>
<reference evidence="1" key="1">
    <citation type="submission" date="2021-12" db="EMBL/GenBank/DDBJ databases">
        <title>Lineage-specific microbe-virus interactions reveal viral roles in promoting carbon loss from peatlands along a natural permafrost thaw gradient.</title>
        <authorList>
            <person name="Trubl G."/>
            <person name="Roux S."/>
            <person name="Borton M.A."/>
            <person name="Varsani A."/>
            <person name="Li Y.-F."/>
            <person name="Sun C."/>
            <person name="Shaffer M."/>
            <person name="Jang H.B."/>
            <person name="Woodcroft B.J."/>
            <person name="Tyson G.W."/>
            <person name="Wrighton K."/>
            <person name="Saleska S."/>
            <person name="Eloe-Fadrosh E.A."/>
            <person name="Sullivan M.B."/>
            <person name="Rich V.I."/>
        </authorList>
    </citation>
    <scope>NUCLEOTIDE SEQUENCE</scope>
</reference>
<organism evidence="1">
    <name type="scientific">Miresoil virus 141</name>
    <dbReference type="NCBI Taxonomy" id="2911453"/>
    <lineage>
        <taxon>Viruses</taxon>
        <taxon>Miresoil_virus_gcode6_group</taxon>
    </lineage>
</organism>
<accession>A0A9E8YWY8</accession>
<proteinExistence type="predicted"/>
<evidence type="ECO:0000313" key="1">
    <source>
        <dbReference type="EMBL" id="WAK45809.1"/>
    </source>
</evidence>
<dbReference type="EMBL" id="OM419069">
    <property type="protein sequence ID" value="WAK45809.1"/>
    <property type="molecule type" value="Genomic_DNA"/>
</dbReference>